<sequence>MSTATRAVVGSIPDRVEPKAKKSKSYIACGLFSGVITKTICAPFDRIRLLYQVQPMFNQACALQKDSSHSFKYHGVLRTAEKIIQEEGARGLWRGNMMNTIRGGICYATKFGINDGAKERLGAFVPLQKWFAKRVADSDDPGKMTAYNNVILTLMSGASAGILQKVFSYPLDVVSVRMALGVNTKVLSNNCYYCGIVDCFTKILKTEGIRGFFKGFLPTVCTGVPYVALQMTFFDIYKRKLMAAMDYDKELLSIKQVAFTSSLAGSAAGFTALTIVFPGDTVRKRMINNAISSEKLLYTSARHCVKHIAKNEGLAAFYYGIFPSLLKSLPSGALQFLMYEMLKHLVNRQ</sequence>
<dbReference type="PRINTS" id="PR00926">
    <property type="entry name" value="MITOCARRIER"/>
</dbReference>
<evidence type="ECO:0000256" key="1">
    <source>
        <dbReference type="ARBA" id="ARBA00004141"/>
    </source>
</evidence>
<comment type="similarity">
    <text evidence="7">Belongs to the mitochondrial carrier (TC 2.A.29) family.</text>
</comment>
<dbReference type="PANTHER" id="PTHR24089">
    <property type="entry name" value="SOLUTE CARRIER FAMILY 25"/>
    <property type="match status" value="1"/>
</dbReference>
<dbReference type="AlphaFoldDB" id="A0AAD8LK18"/>
<keyword evidence="10" id="KW-1185">Reference proteome</keyword>
<feature type="repeat" description="Solcar" evidence="6">
    <location>
        <begin position="256"/>
        <end position="345"/>
    </location>
</feature>
<comment type="subcellular location">
    <subcellularLocation>
        <location evidence="1">Membrane</location>
        <topology evidence="1">Multi-pass membrane protein</topology>
    </subcellularLocation>
</comment>
<proteinExistence type="inferred from homology"/>
<dbReference type="Pfam" id="PF00153">
    <property type="entry name" value="Mito_carr"/>
    <property type="match status" value="3"/>
</dbReference>
<reference evidence="9" key="1">
    <citation type="submission" date="2023-08" db="EMBL/GenBank/DDBJ databases">
        <title>Draft sequence of the Babesia gibsoni genome.</title>
        <authorList>
            <person name="Yamagishi J.Y."/>
            <person name="Xuan X.X."/>
        </authorList>
    </citation>
    <scope>NUCLEOTIDE SEQUENCE</scope>
    <source>
        <strain evidence="9">Azabu</strain>
    </source>
</reference>
<gene>
    <name evidence="9" type="ORF">BgAZ_402990</name>
</gene>
<dbReference type="PROSITE" id="PS50920">
    <property type="entry name" value="SOLCAR"/>
    <property type="match status" value="3"/>
</dbReference>
<dbReference type="SUPFAM" id="SSF103506">
    <property type="entry name" value="Mitochondrial carrier"/>
    <property type="match status" value="1"/>
</dbReference>
<dbReference type="GO" id="GO:0055085">
    <property type="term" value="P:transmembrane transport"/>
    <property type="evidence" value="ECO:0007669"/>
    <property type="project" value="InterPro"/>
</dbReference>
<evidence type="ECO:0000256" key="5">
    <source>
        <dbReference type="ARBA" id="ARBA00023136"/>
    </source>
</evidence>
<evidence type="ECO:0000256" key="2">
    <source>
        <dbReference type="ARBA" id="ARBA00022448"/>
    </source>
</evidence>
<evidence type="ECO:0000256" key="4">
    <source>
        <dbReference type="ARBA" id="ARBA00022737"/>
    </source>
</evidence>
<evidence type="ECO:0000256" key="8">
    <source>
        <dbReference type="SAM" id="Phobius"/>
    </source>
</evidence>
<feature type="repeat" description="Solcar" evidence="6">
    <location>
        <begin position="148"/>
        <end position="240"/>
    </location>
</feature>
<organism evidence="9 10">
    <name type="scientific">Babesia gibsoni</name>
    <dbReference type="NCBI Taxonomy" id="33632"/>
    <lineage>
        <taxon>Eukaryota</taxon>
        <taxon>Sar</taxon>
        <taxon>Alveolata</taxon>
        <taxon>Apicomplexa</taxon>
        <taxon>Aconoidasida</taxon>
        <taxon>Piroplasmida</taxon>
        <taxon>Babesiidae</taxon>
        <taxon>Babesia</taxon>
    </lineage>
</organism>
<feature type="repeat" description="Solcar" evidence="6">
    <location>
        <begin position="21"/>
        <end position="120"/>
    </location>
</feature>
<keyword evidence="2 7" id="KW-0813">Transport</keyword>
<accession>A0AAD8LK18</accession>
<evidence type="ECO:0000256" key="3">
    <source>
        <dbReference type="ARBA" id="ARBA00022692"/>
    </source>
</evidence>
<dbReference type="InterPro" id="IPR018108">
    <property type="entry name" value="MCP_transmembrane"/>
</dbReference>
<keyword evidence="3 6" id="KW-0812">Transmembrane</keyword>
<feature type="transmembrane region" description="Helical" evidence="8">
    <location>
        <begin position="257"/>
        <end position="277"/>
    </location>
</feature>
<keyword evidence="4" id="KW-0677">Repeat</keyword>
<dbReference type="InterPro" id="IPR023395">
    <property type="entry name" value="MCP_dom_sf"/>
</dbReference>
<name>A0AAD8LK18_BABGI</name>
<evidence type="ECO:0000313" key="10">
    <source>
        <dbReference type="Proteomes" id="UP001230268"/>
    </source>
</evidence>
<dbReference type="EMBL" id="JAVEPI010000004">
    <property type="protein sequence ID" value="KAK1442269.1"/>
    <property type="molecule type" value="Genomic_DNA"/>
</dbReference>
<protein>
    <submittedName>
        <fullName evidence="9">Mitochondrial carrier domain containing protein</fullName>
    </submittedName>
</protein>
<dbReference type="Proteomes" id="UP001230268">
    <property type="component" value="Unassembled WGS sequence"/>
</dbReference>
<evidence type="ECO:0000256" key="7">
    <source>
        <dbReference type="RuleBase" id="RU000488"/>
    </source>
</evidence>
<evidence type="ECO:0000313" key="9">
    <source>
        <dbReference type="EMBL" id="KAK1442269.1"/>
    </source>
</evidence>
<dbReference type="GO" id="GO:0016020">
    <property type="term" value="C:membrane"/>
    <property type="evidence" value="ECO:0007669"/>
    <property type="project" value="UniProtKB-SubCell"/>
</dbReference>
<comment type="caution">
    <text evidence="9">The sequence shown here is derived from an EMBL/GenBank/DDBJ whole genome shotgun (WGS) entry which is preliminary data.</text>
</comment>
<keyword evidence="8" id="KW-1133">Transmembrane helix</keyword>
<evidence type="ECO:0000256" key="6">
    <source>
        <dbReference type="PROSITE-ProRule" id="PRU00282"/>
    </source>
</evidence>
<feature type="transmembrane region" description="Helical" evidence="8">
    <location>
        <begin position="215"/>
        <end position="237"/>
    </location>
</feature>
<dbReference type="Gene3D" id="1.50.40.10">
    <property type="entry name" value="Mitochondrial carrier domain"/>
    <property type="match status" value="1"/>
</dbReference>
<dbReference type="InterPro" id="IPR002067">
    <property type="entry name" value="MCP"/>
</dbReference>
<keyword evidence="5 6" id="KW-0472">Membrane</keyword>